<dbReference type="EMBL" id="BAAAJX010000010">
    <property type="protein sequence ID" value="GAA1493875.1"/>
    <property type="molecule type" value="Genomic_DNA"/>
</dbReference>
<proteinExistence type="predicted"/>
<accession>A0ABN1ZDX3</accession>
<reference evidence="2 3" key="1">
    <citation type="journal article" date="2019" name="Int. J. Syst. Evol. Microbiol.">
        <title>The Global Catalogue of Microorganisms (GCM) 10K type strain sequencing project: providing services to taxonomists for standard genome sequencing and annotation.</title>
        <authorList>
            <consortium name="The Broad Institute Genomics Platform"/>
            <consortium name="The Broad Institute Genome Sequencing Center for Infectious Disease"/>
            <person name="Wu L."/>
            <person name="Ma J."/>
        </authorList>
    </citation>
    <scope>NUCLEOTIDE SEQUENCE [LARGE SCALE GENOMIC DNA]</scope>
    <source>
        <strain evidence="2 3">JCM 12140</strain>
    </source>
</reference>
<protein>
    <submittedName>
        <fullName evidence="2">Uncharacterized protein</fullName>
    </submittedName>
</protein>
<evidence type="ECO:0000313" key="3">
    <source>
        <dbReference type="Proteomes" id="UP001501742"/>
    </source>
</evidence>
<gene>
    <name evidence="2" type="ORF">GCM10009627_22210</name>
</gene>
<keyword evidence="3" id="KW-1185">Reference proteome</keyword>
<feature type="compositionally biased region" description="Basic and acidic residues" evidence="1">
    <location>
        <begin position="42"/>
        <end position="53"/>
    </location>
</feature>
<sequence length="73" mass="7807">MDASKYLPPFTRGQRGDTTADQRDDQDGTTGSGLDGRSGGRRLVDAGGEHEATYADFLGDQVDDRQQSTDPSS</sequence>
<feature type="compositionally biased region" description="Basic and acidic residues" evidence="1">
    <location>
        <begin position="14"/>
        <end position="26"/>
    </location>
</feature>
<organism evidence="2 3">
    <name type="scientific">Curtobacterium herbarum</name>
    <dbReference type="NCBI Taxonomy" id="150122"/>
    <lineage>
        <taxon>Bacteria</taxon>
        <taxon>Bacillati</taxon>
        <taxon>Actinomycetota</taxon>
        <taxon>Actinomycetes</taxon>
        <taxon>Micrococcales</taxon>
        <taxon>Microbacteriaceae</taxon>
        <taxon>Curtobacterium</taxon>
    </lineage>
</organism>
<name>A0ABN1ZDX3_9MICO</name>
<dbReference type="Proteomes" id="UP001501742">
    <property type="component" value="Unassembled WGS sequence"/>
</dbReference>
<comment type="caution">
    <text evidence="2">The sequence shown here is derived from an EMBL/GenBank/DDBJ whole genome shotgun (WGS) entry which is preliminary data.</text>
</comment>
<evidence type="ECO:0000313" key="2">
    <source>
        <dbReference type="EMBL" id="GAA1493875.1"/>
    </source>
</evidence>
<dbReference type="RefSeq" id="WP_204609918.1">
    <property type="nucleotide sequence ID" value="NZ_BAAAJX010000010.1"/>
</dbReference>
<feature type="region of interest" description="Disordered" evidence="1">
    <location>
        <begin position="1"/>
        <end position="73"/>
    </location>
</feature>
<evidence type="ECO:0000256" key="1">
    <source>
        <dbReference type="SAM" id="MobiDB-lite"/>
    </source>
</evidence>